<feature type="domain" description="N-acetyltransferase" evidence="1">
    <location>
        <begin position="126"/>
        <end position="269"/>
    </location>
</feature>
<evidence type="ECO:0000259" key="1">
    <source>
        <dbReference type="PROSITE" id="PS51186"/>
    </source>
</evidence>
<dbReference type="Gene3D" id="3.40.630.30">
    <property type="match status" value="1"/>
</dbReference>
<dbReference type="InterPro" id="IPR000182">
    <property type="entry name" value="GNAT_dom"/>
</dbReference>
<evidence type="ECO:0000313" key="3">
    <source>
        <dbReference type="Proteomes" id="UP000318297"/>
    </source>
</evidence>
<dbReference type="EMBL" id="VIVQ01000002">
    <property type="protein sequence ID" value="TWE09997.1"/>
    <property type="molecule type" value="Genomic_DNA"/>
</dbReference>
<name>A0A561E304_9MICO</name>
<dbReference type="SUPFAM" id="SSF55729">
    <property type="entry name" value="Acyl-CoA N-acyltransferases (Nat)"/>
    <property type="match status" value="1"/>
</dbReference>
<proteinExistence type="predicted"/>
<gene>
    <name evidence="2" type="ORF">BKA23_2343</name>
</gene>
<dbReference type="RefSeq" id="WP_145228737.1">
    <property type="nucleotide sequence ID" value="NZ_VIVQ01000002.1"/>
</dbReference>
<sequence length="269" mass="28903">MSDRDTLLAAYDNQLRTDAEVSGALSVERHGPLLWAHFPHGRGFVTYRTLEGCSRTDLATLVAESVAHFEYDAATTTFEWKTRGHDVAPGLAELLIDAGCVAEEPESVMIGRAETLAVEVPIPAEVTLRSVSAYDDVLAMTTMQGVVFGDPPEQAVAMADAAMDRLSADAIPGAAMWIAEAGSSVICAGRVDPVAGTDFAGIWGGSTLPQWRGRGIYRALTARRAQSAMAVGKTLINSDSTEYSRPILERYGFLKVTTTTPYVWCRTLA</sequence>
<dbReference type="Proteomes" id="UP000318297">
    <property type="component" value="Unassembled WGS sequence"/>
</dbReference>
<dbReference type="GO" id="GO:0016747">
    <property type="term" value="F:acyltransferase activity, transferring groups other than amino-acyl groups"/>
    <property type="evidence" value="ECO:0007669"/>
    <property type="project" value="InterPro"/>
</dbReference>
<dbReference type="PROSITE" id="PS51186">
    <property type="entry name" value="GNAT"/>
    <property type="match status" value="1"/>
</dbReference>
<evidence type="ECO:0000313" key="2">
    <source>
        <dbReference type="EMBL" id="TWE09997.1"/>
    </source>
</evidence>
<reference evidence="2 3" key="1">
    <citation type="submission" date="2019-06" db="EMBL/GenBank/DDBJ databases">
        <title>Sequencing the genomes of 1000 actinobacteria strains.</title>
        <authorList>
            <person name="Klenk H.-P."/>
        </authorList>
    </citation>
    <scope>NUCLEOTIDE SEQUENCE [LARGE SCALE GENOMIC DNA]</scope>
    <source>
        <strain evidence="2 3">DSM 19560</strain>
    </source>
</reference>
<comment type="caution">
    <text evidence="2">The sequence shown here is derived from an EMBL/GenBank/DDBJ whole genome shotgun (WGS) entry which is preliminary data.</text>
</comment>
<accession>A0A561E304</accession>
<dbReference type="InterPro" id="IPR016181">
    <property type="entry name" value="Acyl_CoA_acyltransferase"/>
</dbReference>
<dbReference type="AlphaFoldDB" id="A0A561E304"/>
<keyword evidence="3" id="KW-1185">Reference proteome</keyword>
<dbReference type="OrthoDB" id="164800at2"/>
<organism evidence="2 3">
    <name type="scientific">Rudaeicoccus suwonensis</name>
    <dbReference type="NCBI Taxonomy" id="657409"/>
    <lineage>
        <taxon>Bacteria</taxon>
        <taxon>Bacillati</taxon>
        <taxon>Actinomycetota</taxon>
        <taxon>Actinomycetes</taxon>
        <taxon>Micrococcales</taxon>
        <taxon>Dermacoccaceae</taxon>
        <taxon>Rudaeicoccus</taxon>
    </lineage>
</organism>
<protein>
    <recommendedName>
        <fullName evidence="1">N-acetyltransferase domain-containing protein</fullName>
    </recommendedName>
</protein>